<dbReference type="GO" id="GO:0006952">
    <property type="term" value="P:defense response"/>
    <property type="evidence" value="ECO:0007669"/>
    <property type="project" value="InterPro"/>
</dbReference>
<dbReference type="Pfam" id="PF00931">
    <property type="entry name" value="NB-ARC"/>
    <property type="match status" value="1"/>
</dbReference>
<dbReference type="Proteomes" id="UP000029981">
    <property type="component" value="Chromosome 5"/>
</dbReference>
<keyword evidence="3" id="KW-1185">Reference proteome</keyword>
<protein>
    <recommendedName>
        <fullName evidence="1">NB-ARC domain-containing protein</fullName>
    </recommendedName>
</protein>
<reference evidence="2 3" key="3">
    <citation type="journal article" date="2010" name="BMC Genomics">
        <title>Transcriptome sequencing and comparative analysis of cucumber flowers with different sex types.</title>
        <authorList>
            <person name="Guo S."/>
            <person name="Zheng Y."/>
            <person name="Joung J.G."/>
            <person name="Liu S."/>
            <person name="Zhang Z."/>
            <person name="Crasta O.R."/>
            <person name="Sobral B.W."/>
            <person name="Xu Y."/>
            <person name="Huang S."/>
            <person name="Fei Z."/>
        </authorList>
    </citation>
    <scope>NUCLEOTIDE SEQUENCE [LARGE SCALE GENOMIC DNA]</scope>
    <source>
        <strain evidence="3">cv. 9930</strain>
    </source>
</reference>
<name>A0A0A0KW24_CUCSA</name>
<dbReference type="Gramene" id="KGN52637">
    <property type="protein sequence ID" value="KGN52637"/>
    <property type="gene ID" value="Csa_5G647590"/>
</dbReference>
<dbReference type="PANTHER" id="PTHR11017">
    <property type="entry name" value="LEUCINE-RICH REPEAT-CONTAINING PROTEIN"/>
    <property type="match status" value="1"/>
</dbReference>
<dbReference type="InterPro" id="IPR044974">
    <property type="entry name" value="Disease_R_plants"/>
</dbReference>
<dbReference type="GO" id="GO:0043531">
    <property type="term" value="F:ADP binding"/>
    <property type="evidence" value="ECO:0007669"/>
    <property type="project" value="InterPro"/>
</dbReference>
<accession>A0A0A0KW24</accession>
<organism evidence="2 3">
    <name type="scientific">Cucumis sativus</name>
    <name type="common">Cucumber</name>
    <dbReference type="NCBI Taxonomy" id="3659"/>
    <lineage>
        <taxon>Eukaryota</taxon>
        <taxon>Viridiplantae</taxon>
        <taxon>Streptophyta</taxon>
        <taxon>Embryophyta</taxon>
        <taxon>Tracheophyta</taxon>
        <taxon>Spermatophyta</taxon>
        <taxon>Magnoliopsida</taxon>
        <taxon>eudicotyledons</taxon>
        <taxon>Gunneridae</taxon>
        <taxon>Pentapetalae</taxon>
        <taxon>rosids</taxon>
        <taxon>fabids</taxon>
        <taxon>Cucurbitales</taxon>
        <taxon>Cucurbitaceae</taxon>
        <taxon>Benincaseae</taxon>
        <taxon>Cucumis</taxon>
    </lineage>
</organism>
<evidence type="ECO:0000313" key="2">
    <source>
        <dbReference type="EMBL" id="KGN52637.1"/>
    </source>
</evidence>
<dbReference type="InterPro" id="IPR042197">
    <property type="entry name" value="Apaf_helical"/>
</dbReference>
<gene>
    <name evidence="2" type="ORF">Csa_5G647590</name>
</gene>
<feature type="domain" description="NB-ARC" evidence="1">
    <location>
        <begin position="401"/>
        <end position="558"/>
    </location>
</feature>
<dbReference type="Gene3D" id="3.40.50.300">
    <property type="entry name" value="P-loop containing nucleotide triphosphate hydrolases"/>
    <property type="match status" value="1"/>
</dbReference>
<reference evidence="2 3" key="2">
    <citation type="journal article" date="2009" name="PLoS ONE">
        <title>An integrated genetic and cytogenetic map of the cucumber genome.</title>
        <authorList>
            <person name="Ren Y."/>
            <person name="Zhang Z."/>
            <person name="Liu J."/>
            <person name="Staub J.E."/>
            <person name="Han Y."/>
            <person name="Cheng Z."/>
            <person name="Li X."/>
            <person name="Lu J."/>
            <person name="Miao H."/>
            <person name="Kang H."/>
            <person name="Xie B."/>
            <person name="Gu X."/>
            <person name="Wang X."/>
            <person name="Du Y."/>
            <person name="Jin W."/>
            <person name="Huang S."/>
        </authorList>
    </citation>
    <scope>NUCLEOTIDE SEQUENCE [LARGE SCALE GENOMIC DNA]</scope>
    <source>
        <strain evidence="3">cv. 9930</strain>
    </source>
</reference>
<dbReference type="InterPro" id="IPR032675">
    <property type="entry name" value="LRR_dom_sf"/>
</dbReference>
<dbReference type="InterPro" id="IPR002182">
    <property type="entry name" value="NB-ARC"/>
</dbReference>
<reference evidence="2 3" key="4">
    <citation type="journal article" date="2011" name="BMC Genomics">
        <title>RNA-Seq improves annotation of protein-coding genes in the cucumber genome.</title>
        <authorList>
            <person name="Li Z."/>
            <person name="Zhang Z."/>
            <person name="Yan P."/>
            <person name="Huang S."/>
            <person name="Fei Z."/>
            <person name="Lin K."/>
        </authorList>
    </citation>
    <scope>NUCLEOTIDE SEQUENCE [LARGE SCALE GENOMIC DNA]</scope>
    <source>
        <strain evidence="3">cv. 9930</strain>
    </source>
</reference>
<reference evidence="2 3" key="1">
    <citation type="journal article" date="2009" name="Nat. Genet.">
        <title>The genome of the cucumber, Cucumis sativus L.</title>
        <authorList>
            <person name="Huang S."/>
            <person name="Li R."/>
            <person name="Zhang Z."/>
            <person name="Li L."/>
            <person name="Gu X."/>
            <person name="Fan W."/>
            <person name="Lucas W.J."/>
            <person name="Wang X."/>
            <person name="Xie B."/>
            <person name="Ni P."/>
            <person name="Ren Y."/>
            <person name="Zhu H."/>
            <person name="Li J."/>
            <person name="Lin K."/>
            <person name="Jin W."/>
            <person name="Fei Z."/>
            <person name="Li G."/>
            <person name="Staub J."/>
            <person name="Kilian A."/>
            <person name="van der Vossen E.A."/>
            <person name="Wu Y."/>
            <person name="Guo J."/>
            <person name="He J."/>
            <person name="Jia Z."/>
            <person name="Ren Y."/>
            <person name="Tian G."/>
            <person name="Lu Y."/>
            <person name="Ruan J."/>
            <person name="Qian W."/>
            <person name="Wang M."/>
            <person name="Huang Q."/>
            <person name="Li B."/>
            <person name="Xuan Z."/>
            <person name="Cao J."/>
            <person name="Asan"/>
            <person name="Wu Z."/>
            <person name="Zhang J."/>
            <person name="Cai Q."/>
            <person name="Bai Y."/>
            <person name="Zhao B."/>
            <person name="Han Y."/>
            <person name="Li Y."/>
            <person name="Li X."/>
            <person name="Wang S."/>
            <person name="Shi Q."/>
            <person name="Liu S."/>
            <person name="Cho W.K."/>
            <person name="Kim J.Y."/>
            <person name="Xu Y."/>
            <person name="Heller-Uszynska K."/>
            <person name="Miao H."/>
            <person name="Cheng Z."/>
            <person name="Zhang S."/>
            <person name="Wu J."/>
            <person name="Yang Y."/>
            <person name="Kang H."/>
            <person name="Li M."/>
            <person name="Liang H."/>
            <person name="Ren X."/>
            <person name="Shi Z."/>
            <person name="Wen M."/>
            <person name="Jian M."/>
            <person name="Yang H."/>
            <person name="Zhang G."/>
            <person name="Yang Z."/>
            <person name="Chen R."/>
            <person name="Liu S."/>
            <person name="Li J."/>
            <person name="Ma L."/>
            <person name="Liu H."/>
            <person name="Zhou Y."/>
            <person name="Zhao J."/>
            <person name="Fang X."/>
            <person name="Li G."/>
            <person name="Fang L."/>
            <person name="Li Y."/>
            <person name="Liu D."/>
            <person name="Zheng H."/>
            <person name="Zhang Y."/>
            <person name="Qin N."/>
            <person name="Li Z."/>
            <person name="Yang G."/>
            <person name="Yang S."/>
            <person name="Bolund L."/>
            <person name="Kristiansen K."/>
            <person name="Zheng H."/>
            <person name="Li S."/>
            <person name="Zhang X."/>
            <person name="Yang H."/>
            <person name="Wang J."/>
            <person name="Sun R."/>
            <person name="Zhang B."/>
            <person name="Jiang S."/>
            <person name="Wang J."/>
            <person name="Du Y."/>
            <person name="Li S."/>
        </authorList>
    </citation>
    <scope>NUCLEOTIDE SEQUENCE [LARGE SCALE GENOMIC DNA]</scope>
    <source>
        <strain evidence="3">cv. 9930</strain>
    </source>
</reference>
<dbReference type="Gene3D" id="3.80.10.10">
    <property type="entry name" value="Ribonuclease Inhibitor"/>
    <property type="match status" value="2"/>
</dbReference>
<dbReference type="AlphaFoldDB" id="A0A0A0KW24"/>
<proteinExistence type="predicted"/>
<dbReference type="EMBL" id="CM002926">
    <property type="protein sequence ID" value="KGN52637.1"/>
    <property type="molecule type" value="Genomic_DNA"/>
</dbReference>
<evidence type="ECO:0000259" key="1">
    <source>
        <dbReference type="Pfam" id="PF00931"/>
    </source>
</evidence>
<dbReference type="Gene3D" id="1.10.8.430">
    <property type="entry name" value="Helical domain of apoptotic protease-activating factors"/>
    <property type="match status" value="2"/>
</dbReference>
<dbReference type="PRINTS" id="PR00364">
    <property type="entry name" value="DISEASERSIST"/>
</dbReference>
<dbReference type="PANTHER" id="PTHR11017:SF559">
    <property type="entry name" value="DISEASE RESISTANCE PROTEIN CHL1"/>
    <property type="match status" value="1"/>
</dbReference>
<dbReference type="SUPFAM" id="SSF52540">
    <property type="entry name" value="P-loop containing nucleoside triphosphate hydrolases"/>
    <property type="match status" value="2"/>
</dbReference>
<evidence type="ECO:0000313" key="3">
    <source>
        <dbReference type="Proteomes" id="UP000029981"/>
    </source>
</evidence>
<sequence>MRTGSKSAMELQEKSREREDKVLEYKVELLSRESAYSLFSKNAFGGGPSDKDELCNEIVEKVGRLPLALKTIGSYLHNKELDVWNETLKRLDGVEQDFCDTKLFKNLKEIDVSDSKHLVETPDFSEVLNLQRLILRNCETLQEVHDSINSLLHLILLDMEGCVSFRSFSFAITCESLETLVLSNCGLEFFQEFGCLMGYLTELHIDGTFINELSISITNLFSLILLNLRNCIRLPCLPTEIGSLSSLKTLILNGCKNLDKIPSSLGNVKPLEELDIGGTSISIIPFLENLRILNCERLKSNIWHSLANLSSNHFEKLSESIEQLINLKAFYLNDCPELKRVPKLPKSTKYVEGEKSLGMLRTSEGSTACTSTKEVHITKDMGKQTNHKLVLAHKTSLVGMENQVEKACNLLDLERSKNILFVGIFGSSGIGKTTIAEVVYNTIVDEFQSGYFLYLSSKQNSSVPLQHQMLSHLQSKETKIWDEDHGAQLIKHHMIHERNQIQRLVGSPNWFAPGSRVIITARNRDVLHELNYRDQVQEYKVELLSRERAYSLFCENAFGDGGPSDKKDLCSEIVEKVERLPLALRTIGSYLHNKDLDVWNETWKRLDEVEQISLIQYCREIRRKLHQH</sequence>
<dbReference type="SUPFAM" id="SSF52058">
    <property type="entry name" value="L domain-like"/>
    <property type="match status" value="1"/>
</dbReference>
<dbReference type="InterPro" id="IPR027417">
    <property type="entry name" value="P-loop_NTPase"/>
</dbReference>